<dbReference type="SUPFAM" id="SSF52058">
    <property type="entry name" value="L domain-like"/>
    <property type="match status" value="2"/>
</dbReference>
<keyword evidence="2" id="KW-1003">Cell membrane</keyword>
<dbReference type="InterPro" id="IPR032675">
    <property type="entry name" value="LRR_dom_sf"/>
</dbReference>
<dbReference type="PROSITE" id="PS51450">
    <property type="entry name" value="LRR"/>
    <property type="match status" value="4"/>
</dbReference>
<keyword evidence="5" id="KW-0732">Signal</keyword>
<dbReference type="InterPro" id="IPR025875">
    <property type="entry name" value="Leu-rich_rpt_4"/>
</dbReference>
<feature type="compositionally biased region" description="Low complexity" evidence="12">
    <location>
        <begin position="113"/>
        <end position="122"/>
    </location>
</feature>
<accession>A0A3N4IS20</accession>
<dbReference type="GO" id="GO:0005886">
    <property type="term" value="C:plasma membrane"/>
    <property type="evidence" value="ECO:0007669"/>
    <property type="project" value="UniProtKB-SubCell"/>
</dbReference>
<reference evidence="13 14" key="1">
    <citation type="journal article" date="2018" name="Nat. Ecol. Evol.">
        <title>Pezizomycetes genomes reveal the molecular basis of ectomycorrhizal truffle lifestyle.</title>
        <authorList>
            <person name="Murat C."/>
            <person name="Payen T."/>
            <person name="Noel B."/>
            <person name="Kuo A."/>
            <person name="Morin E."/>
            <person name="Chen J."/>
            <person name="Kohler A."/>
            <person name="Krizsan K."/>
            <person name="Balestrini R."/>
            <person name="Da Silva C."/>
            <person name="Montanini B."/>
            <person name="Hainaut M."/>
            <person name="Levati E."/>
            <person name="Barry K.W."/>
            <person name="Belfiori B."/>
            <person name="Cichocki N."/>
            <person name="Clum A."/>
            <person name="Dockter R.B."/>
            <person name="Fauchery L."/>
            <person name="Guy J."/>
            <person name="Iotti M."/>
            <person name="Le Tacon F."/>
            <person name="Lindquist E.A."/>
            <person name="Lipzen A."/>
            <person name="Malagnac F."/>
            <person name="Mello A."/>
            <person name="Molinier V."/>
            <person name="Miyauchi S."/>
            <person name="Poulain J."/>
            <person name="Riccioni C."/>
            <person name="Rubini A."/>
            <person name="Sitrit Y."/>
            <person name="Splivallo R."/>
            <person name="Traeger S."/>
            <person name="Wang M."/>
            <person name="Zifcakova L."/>
            <person name="Wipf D."/>
            <person name="Zambonelli A."/>
            <person name="Paolocci F."/>
            <person name="Nowrousian M."/>
            <person name="Ottonello S."/>
            <person name="Baldrian P."/>
            <person name="Spatafora J.W."/>
            <person name="Henrissat B."/>
            <person name="Nagy L.G."/>
            <person name="Aury J.M."/>
            <person name="Wincker P."/>
            <person name="Grigoriev I.V."/>
            <person name="Bonfante P."/>
            <person name="Martin F.M."/>
        </authorList>
    </citation>
    <scope>NUCLEOTIDE SEQUENCE [LARGE SCALE GENOMIC DNA]</scope>
    <source>
        <strain evidence="13 14">RN42</strain>
    </source>
</reference>
<dbReference type="SMART" id="SM00365">
    <property type="entry name" value="LRR_SD22"/>
    <property type="match status" value="6"/>
</dbReference>
<feature type="compositionally biased region" description="Low complexity" evidence="12">
    <location>
        <begin position="241"/>
        <end position="255"/>
    </location>
</feature>
<dbReference type="Pfam" id="PF00560">
    <property type="entry name" value="LRR_1"/>
    <property type="match status" value="1"/>
</dbReference>
<dbReference type="InterPro" id="IPR001611">
    <property type="entry name" value="Leu-rich_rpt"/>
</dbReference>
<evidence type="ECO:0000256" key="4">
    <source>
        <dbReference type="ARBA" id="ARBA00022692"/>
    </source>
</evidence>
<keyword evidence="14" id="KW-1185">Reference proteome</keyword>
<sequence length="915" mass="99770">MEEQDDRDHDAAPSSPHYSESVEEPEPPKVSAAVKAERRTSKLPVMHRTTGIPIPKKPAETTASRTSTTASASRLAQLASKKTPTSKTAPGTTGIKPPTSRTSTSDNSRLARPTPTTTTNTTSRVSSLGAEIANNNRRPPPASLHPPQVSRKPSTSRLTQPKTPTTPTTPVARKPSSSQLKAQPNERRTTATGSLNKPPPGLKPRASNSQLTRKPSTLEKKPSTSQLHPPSTPTRRASLNAPKSPTPAATSPRSTNNSLRAPPKKRASVLPPKPVTKAASPEPEDDVPVTKKQSLRDTIAAARAAARKKSDATQKSTSPSVAQDGFGSFEFGVEDPFGQGKEDPHINLLKKRINSARTDGKLNIAMMDLKEIPDEVWQMYEANEDGGAWYEAIDLEKFIIADNEIECIGDGVLEVFGGVTSIDAHNNILKSIPRNWTDLVRLTHLNLTNNKLQISDLDTIFSIRTLVDLKLGKNGLTGSLPEEISRLIDLEVLELQENSLTSLPESLSELPRLKALDISYNQVKELPYALLSRTSLVELSLANNKFQDTLIIDGTTEIPRLHKLDIKGNRLRRLSDGPLALPSLTQFIGSANELESLPDMSEWLNIVTLLCDYNKVIAIPDGIENCHKLRTIDFTGNSITTIDPRLGGMESLSLAKFDGNPLRERNLVSMSTADLKRTLLARLEPEEVVEEEPEYQVKPGGMLDLSGKGLEQLPENLLDSLTSSPSNLDLAKNALITIPVELSSFASLTSLNISHNKLTGDDYFPEKVDLRSLTTLILSCNNITSIEPLLSNLTAPRLESLDISGNRITSLEGLRPSFPQLMSLLASSNQVEEIDVEAVDGLRVLDLSSNNIAKLPPLLGKCTTLKSLRVEGNVFRAPSWHVLEKGTEAVLAWLRDKLPPEEEPDVCELPNDDNF</sequence>
<evidence type="ECO:0000256" key="8">
    <source>
        <dbReference type="ARBA" id="ARBA00023136"/>
    </source>
</evidence>
<dbReference type="SMART" id="SM00369">
    <property type="entry name" value="LRR_TYP"/>
    <property type="match status" value="8"/>
</dbReference>
<gene>
    <name evidence="13" type="ORF">BJ508DRAFT_410598</name>
</gene>
<feature type="compositionally biased region" description="Polar residues" evidence="12">
    <location>
        <begin position="99"/>
        <end position="108"/>
    </location>
</feature>
<dbReference type="GO" id="GO:0012505">
    <property type="term" value="C:endomembrane system"/>
    <property type="evidence" value="ECO:0007669"/>
    <property type="project" value="UniProtKB-SubCell"/>
</dbReference>
<evidence type="ECO:0000256" key="2">
    <source>
        <dbReference type="ARBA" id="ARBA00022475"/>
    </source>
</evidence>
<dbReference type="AlphaFoldDB" id="A0A3N4IS20"/>
<keyword evidence="6" id="KW-0677">Repeat</keyword>
<dbReference type="SMART" id="SM00364">
    <property type="entry name" value="LRR_BAC"/>
    <property type="match status" value="7"/>
</dbReference>
<evidence type="ECO:0000256" key="9">
    <source>
        <dbReference type="ARBA" id="ARBA00023170"/>
    </source>
</evidence>
<keyword evidence="7" id="KW-1133">Transmembrane helix</keyword>
<evidence type="ECO:0000256" key="7">
    <source>
        <dbReference type="ARBA" id="ARBA00022989"/>
    </source>
</evidence>
<feature type="compositionally biased region" description="Low complexity" evidence="12">
    <location>
        <begin position="61"/>
        <end position="80"/>
    </location>
</feature>
<feature type="compositionally biased region" description="Polar residues" evidence="12">
    <location>
        <begin position="82"/>
        <end position="91"/>
    </location>
</feature>
<dbReference type="Proteomes" id="UP000275078">
    <property type="component" value="Unassembled WGS sequence"/>
</dbReference>
<feature type="compositionally biased region" description="Basic and acidic residues" evidence="12">
    <location>
        <begin position="1"/>
        <end position="11"/>
    </location>
</feature>
<organism evidence="13 14">
    <name type="scientific">Ascobolus immersus RN42</name>
    <dbReference type="NCBI Taxonomy" id="1160509"/>
    <lineage>
        <taxon>Eukaryota</taxon>
        <taxon>Fungi</taxon>
        <taxon>Dikarya</taxon>
        <taxon>Ascomycota</taxon>
        <taxon>Pezizomycotina</taxon>
        <taxon>Pezizomycetes</taxon>
        <taxon>Pezizales</taxon>
        <taxon>Ascobolaceae</taxon>
        <taxon>Ascobolus</taxon>
    </lineage>
</organism>
<dbReference type="STRING" id="1160509.A0A3N4IS20"/>
<evidence type="ECO:0000256" key="6">
    <source>
        <dbReference type="ARBA" id="ARBA00022737"/>
    </source>
</evidence>
<keyword evidence="3" id="KW-0433">Leucine-rich repeat</keyword>
<protein>
    <submittedName>
        <fullName evidence="13">L domain-like protein</fullName>
    </submittedName>
</protein>
<dbReference type="Gene3D" id="3.80.10.10">
    <property type="entry name" value="Ribonuclease Inhibitor"/>
    <property type="match status" value="4"/>
</dbReference>
<evidence type="ECO:0000256" key="5">
    <source>
        <dbReference type="ARBA" id="ARBA00022729"/>
    </source>
</evidence>
<feature type="compositionally biased region" description="Low complexity" evidence="12">
    <location>
        <begin position="159"/>
        <end position="170"/>
    </location>
</feature>
<feature type="compositionally biased region" description="Polar residues" evidence="12">
    <location>
        <begin position="206"/>
        <end position="215"/>
    </location>
</feature>
<keyword evidence="9" id="KW-0675">Receptor</keyword>
<dbReference type="Pfam" id="PF13855">
    <property type="entry name" value="LRR_8"/>
    <property type="match status" value="1"/>
</dbReference>
<evidence type="ECO:0000256" key="11">
    <source>
        <dbReference type="ARBA" id="ARBA00037847"/>
    </source>
</evidence>
<dbReference type="OrthoDB" id="676979at2759"/>
<name>A0A3N4IS20_ASCIM</name>
<evidence type="ECO:0000256" key="1">
    <source>
        <dbReference type="ARBA" id="ARBA00004236"/>
    </source>
</evidence>
<feature type="compositionally biased region" description="Polar residues" evidence="12">
    <location>
        <begin position="223"/>
        <end position="237"/>
    </location>
</feature>
<dbReference type="EMBL" id="ML119647">
    <property type="protein sequence ID" value="RPA87011.1"/>
    <property type="molecule type" value="Genomic_DNA"/>
</dbReference>
<dbReference type="Pfam" id="PF12799">
    <property type="entry name" value="LRR_4"/>
    <property type="match status" value="1"/>
</dbReference>
<keyword evidence="8" id="KW-0472">Membrane</keyword>
<keyword evidence="10" id="KW-0325">Glycoprotein</keyword>
<proteinExistence type="predicted"/>
<dbReference type="InterPro" id="IPR003591">
    <property type="entry name" value="Leu-rich_rpt_typical-subtyp"/>
</dbReference>
<dbReference type="Pfam" id="PF13516">
    <property type="entry name" value="LRR_6"/>
    <property type="match status" value="1"/>
</dbReference>
<comment type="subcellular location">
    <subcellularLocation>
        <location evidence="1">Cell membrane</location>
    </subcellularLocation>
    <subcellularLocation>
        <location evidence="11">Endomembrane system</location>
        <topology evidence="11">Single-pass membrane protein</topology>
    </subcellularLocation>
</comment>
<evidence type="ECO:0000256" key="12">
    <source>
        <dbReference type="SAM" id="MobiDB-lite"/>
    </source>
</evidence>
<evidence type="ECO:0000256" key="10">
    <source>
        <dbReference type="ARBA" id="ARBA00023180"/>
    </source>
</evidence>
<evidence type="ECO:0000256" key="3">
    <source>
        <dbReference type="ARBA" id="ARBA00022614"/>
    </source>
</evidence>
<feature type="region of interest" description="Disordered" evidence="12">
    <location>
        <begin position="1"/>
        <end position="343"/>
    </location>
</feature>
<evidence type="ECO:0000313" key="14">
    <source>
        <dbReference type="Proteomes" id="UP000275078"/>
    </source>
</evidence>
<keyword evidence="4" id="KW-0812">Transmembrane</keyword>
<evidence type="ECO:0000313" key="13">
    <source>
        <dbReference type="EMBL" id="RPA87011.1"/>
    </source>
</evidence>
<dbReference type="PANTHER" id="PTHR48052">
    <property type="entry name" value="UNNAMED PRODUCT"/>
    <property type="match status" value="1"/>
</dbReference>
<dbReference type="PANTHER" id="PTHR48052:SF8">
    <property type="entry name" value="LRR RECEPTOR-LIKE SERINE_THREONINE-PROTEIN KINASE FLS2"/>
    <property type="match status" value="1"/>
</dbReference>